<dbReference type="AlphaFoldDB" id="A0A3Q9BKH4"/>
<reference evidence="2" key="1">
    <citation type="submission" date="2018-12" db="EMBL/GenBank/DDBJ databases">
        <title>Complete genome sequencing of Jeotgalibaca sp. H21T32.</title>
        <authorList>
            <person name="Bae J.-W."/>
            <person name="Lee S.-Y."/>
        </authorList>
    </citation>
    <scope>NUCLEOTIDE SEQUENCE [LARGE SCALE GENOMIC DNA]</scope>
    <source>
        <strain evidence="2">H21T32</strain>
    </source>
</reference>
<sequence>MNDRTYLKGNVEKIKIVKLEETPLVRFTIETDHDERENCLIKTHSLNFLYQVNEGSSIVIYGTRNKRNQFVVKKYHVYSSSR</sequence>
<dbReference type="KEGG" id="jeh:EJN90_04400"/>
<name>A0A3Q9BKH4_9LACT</name>
<proteinExistence type="predicted"/>
<evidence type="ECO:0000313" key="1">
    <source>
        <dbReference type="EMBL" id="AZP03973.1"/>
    </source>
</evidence>
<accession>A0A3Q9BKH4</accession>
<dbReference type="RefSeq" id="WP_126109051.1">
    <property type="nucleotide sequence ID" value="NZ_CP034465.1"/>
</dbReference>
<protein>
    <submittedName>
        <fullName evidence="1">Uncharacterized protein</fullName>
    </submittedName>
</protein>
<evidence type="ECO:0000313" key="2">
    <source>
        <dbReference type="Proteomes" id="UP000273326"/>
    </source>
</evidence>
<gene>
    <name evidence="1" type="ORF">EJN90_04400</name>
</gene>
<dbReference type="OrthoDB" id="2186451at2"/>
<keyword evidence="2" id="KW-1185">Reference proteome</keyword>
<dbReference type="Proteomes" id="UP000273326">
    <property type="component" value="Chromosome"/>
</dbReference>
<organism evidence="1 2">
    <name type="scientific">Jeotgalibaca ciconiae</name>
    <dbReference type="NCBI Taxonomy" id="2496265"/>
    <lineage>
        <taxon>Bacteria</taxon>
        <taxon>Bacillati</taxon>
        <taxon>Bacillota</taxon>
        <taxon>Bacilli</taxon>
        <taxon>Lactobacillales</taxon>
        <taxon>Carnobacteriaceae</taxon>
        <taxon>Jeotgalibaca</taxon>
    </lineage>
</organism>
<dbReference type="EMBL" id="CP034465">
    <property type="protein sequence ID" value="AZP03973.1"/>
    <property type="molecule type" value="Genomic_DNA"/>
</dbReference>